<organism evidence="1">
    <name type="scientific">marine sediment metagenome</name>
    <dbReference type="NCBI Taxonomy" id="412755"/>
    <lineage>
        <taxon>unclassified sequences</taxon>
        <taxon>metagenomes</taxon>
        <taxon>ecological metagenomes</taxon>
    </lineage>
</organism>
<accession>X0UR51</accession>
<evidence type="ECO:0000313" key="1">
    <source>
        <dbReference type="EMBL" id="GAG02768.1"/>
    </source>
</evidence>
<reference evidence="1" key="1">
    <citation type="journal article" date="2014" name="Front. Microbiol.">
        <title>High frequency of phylogenetically diverse reductive dehalogenase-homologous genes in deep subseafloor sedimentary metagenomes.</title>
        <authorList>
            <person name="Kawai M."/>
            <person name="Futagami T."/>
            <person name="Toyoda A."/>
            <person name="Takaki Y."/>
            <person name="Nishi S."/>
            <person name="Hori S."/>
            <person name="Arai W."/>
            <person name="Tsubouchi T."/>
            <person name="Morono Y."/>
            <person name="Uchiyama I."/>
            <person name="Ito T."/>
            <person name="Fujiyama A."/>
            <person name="Inagaki F."/>
            <person name="Takami H."/>
        </authorList>
    </citation>
    <scope>NUCLEOTIDE SEQUENCE</scope>
    <source>
        <strain evidence="1">Expedition CK06-06</strain>
    </source>
</reference>
<sequence length="39" mass="4571">SRERQRAVAALIIAARRGSFQIHSFIRTQRMMGRVQIQM</sequence>
<name>X0UR51_9ZZZZ</name>
<dbReference type="AlphaFoldDB" id="X0UR51"/>
<protein>
    <submittedName>
        <fullName evidence="1">Uncharacterized protein</fullName>
    </submittedName>
</protein>
<dbReference type="EMBL" id="BARS01027949">
    <property type="protein sequence ID" value="GAG02768.1"/>
    <property type="molecule type" value="Genomic_DNA"/>
</dbReference>
<feature type="non-terminal residue" evidence="1">
    <location>
        <position position="1"/>
    </location>
</feature>
<comment type="caution">
    <text evidence="1">The sequence shown here is derived from an EMBL/GenBank/DDBJ whole genome shotgun (WGS) entry which is preliminary data.</text>
</comment>
<gene>
    <name evidence="1" type="ORF">S01H1_43854</name>
</gene>
<proteinExistence type="predicted"/>